<dbReference type="PROSITE" id="PS51198">
    <property type="entry name" value="UVRD_HELICASE_ATP_BIND"/>
    <property type="match status" value="1"/>
</dbReference>
<organism evidence="8 9">
    <name type="scientific">Haloarcula quadrata</name>
    <dbReference type="NCBI Taxonomy" id="182779"/>
    <lineage>
        <taxon>Archaea</taxon>
        <taxon>Methanobacteriati</taxon>
        <taxon>Methanobacteriota</taxon>
        <taxon>Stenosarchaea group</taxon>
        <taxon>Halobacteria</taxon>
        <taxon>Halobacteriales</taxon>
        <taxon>Haloarculaceae</taxon>
        <taxon>Haloarcula</taxon>
    </lineage>
</organism>
<keyword evidence="4 5" id="KW-0067">ATP-binding</keyword>
<dbReference type="InterPro" id="IPR027417">
    <property type="entry name" value="P-loop_NTPase"/>
</dbReference>
<dbReference type="RefSeq" id="WP_121304687.1">
    <property type="nucleotide sequence ID" value="NZ_RBWW01000003.1"/>
</dbReference>
<dbReference type="Gene3D" id="3.30.160.800">
    <property type="match status" value="1"/>
</dbReference>
<protein>
    <submittedName>
        <fullName evidence="8">ATP-dependent helicase/nuclease subunit A</fullName>
    </submittedName>
</protein>
<dbReference type="SUPFAM" id="SSF52540">
    <property type="entry name" value="P-loop containing nucleoside triphosphate hydrolases"/>
    <property type="match status" value="1"/>
</dbReference>
<evidence type="ECO:0000256" key="1">
    <source>
        <dbReference type="ARBA" id="ARBA00022741"/>
    </source>
</evidence>
<evidence type="ECO:0000256" key="2">
    <source>
        <dbReference type="ARBA" id="ARBA00022801"/>
    </source>
</evidence>
<dbReference type="GO" id="GO:0043138">
    <property type="term" value="F:3'-5' DNA helicase activity"/>
    <property type="evidence" value="ECO:0007669"/>
    <property type="project" value="TreeGrafter"/>
</dbReference>
<reference evidence="8 9" key="1">
    <citation type="submission" date="2018-10" db="EMBL/GenBank/DDBJ databases">
        <title>Genomic Encyclopedia of Archaeal and Bacterial Type Strains, Phase II (KMG-II): from individual species to whole genera.</title>
        <authorList>
            <person name="Goeker M."/>
        </authorList>
    </citation>
    <scope>NUCLEOTIDE SEQUENCE [LARGE SCALE GENOMIC DNA]</scope>
    <source>
        <strain evidence="8 9">DSM 11927</strain>
    </source>
</reference>
<dbReference type="Gene3D" id="3.90.320.10">
    <property type="match status" value="1"/>
</dbReference>
<dbReference type="Pfam" id="PF00580">
    <property type="entry name" value="UvrD-helicase"/>
    <property type="match status" value="1"/>
</dbReference>
<keyword evidence="1 5" id="KW-0547">Nucleotide-binding</keyword>
<dbReference type="GO" id="GO:0016787">
    <property type="term" value="F:hydrolase activity"/>
    <property type="evidence" value="ECO:0007669"/>
    <property type="project" value="UniProtKB-UniRule"/>
</dbReference>
<dbReference type="PANTHER" id="PTHR11070:SF2">
    <property type="entry name" value="ATP-DEPENDENT DNA HELICASE SRS2"/>
    <property type="match status" value="1"/>
</dbReference>
<dbReference type="GO" id="GO:0005524">
    <property type="term" value="F:ATP binding"/>
    <property type="evidence" value="ECO:0007669"/>
    <property type="project" value="UniProtKB-UniRule"/>
</dbReference>
<keyword evidence="9" id="KW-1185">Reference proteome</keyword>
<feature type="region of interest" description="Disordered" evidence="6">
    <location>
        <begin position="892"/>
        <end position="912"/>
    </location>
</feature>
<dbReference type="PANTHER" id="PTHR11070">
    <property type="entry name" value="UVRD / RECB / PCRA DNA HELICASE FAMILY MEMBER"/>
    <property type="match status" value="1"/>
</dbReference>
<gene>
    <name evidence="8" type="ORF">BDK61_4573</name>
</gene>
<dbReference type="Pfam" id="PF12705">
    <property type="entry name" value="PDDEXK_1"/>
    <property type="match status" value="1"/>
</dbReference>
<evidence type="ECO:0000256" key="3">
    <source>
        <dbReference type="ARBA" id="ARBA00022806"/>
    </source>
</evidence>
<proteinExistence type="predicted"/>
<evidence type="ECO:0000313" key="9">
    <source>
        <dbReference type="Proteomes" id="UP000268233"/>
    </source>
</evidence>
<sequence length="1157" mass="127684">MSKTVPPMKGKQAAVREDYFQHDAGFFALDCNPGFGKSTTLNQIAAEALVRADAAGDRCPEQQLCVISFSREDAASIEPGIRDALDAFAEDTDGAYPVQISPETADRLKRRLQMTDHIGTIDSVLRGIFEDIASELGFDGMPSVGNASQLSLLRQNCIASVRQDDAYSDQCTRLDTAYPTAADSDDESDDRLHTLLEDARAKKRDRRLSIDDFEARLRDTVTDVYPSGPPETLADLLGDIRTFYDDDVATDFAAQQPPETDGEANEAVKDDQECYEEWLTCIEEFCTVLGGYERAYDAACREQGVVSHADIAYWIAEYFDNPLEDIAGADESASEEYRARVKARYTAKFQSLLIDEAQDISIAQHDALAPFVTDETRVLMAGDVDQCIYVWRNARPEQFVTGFKRGEYFETEWTEHRSYSGSRTYRMRPDIAAAVDTIFGDVFTDPARGGGVDAVSANTDYSSLEPTRSGTADPAVHISGYTQPEGAPGTPDWFKTEKTPVANYLAGGLTDGTFGHDTVTVLFVTRSNMDELAEQLTSQGFSVVNASTHLFENPLIKLICRVVWWLVEPYDPERTRRLVESECLPLSSESTALFEDAGYQIDAVAERGDSDRQAATEDGFLAGLVALARRRARHTSDPGSLVVEEIIEMLGLRADPFGQVPDPERRLAACDALLYSIEDWEGDERYSLSELAQILNSYVAEPKDGLVHPVPNQDEYDIVFRTIHNMKGDEDSVVCLADASGSVNFRGPHTDTFLALGDTLALAPPETVSRTPLTQSDDQGPATTDYGSLRWASDYWSDGRIAGPPSLSRISQRYCAEQWRVLYVALTRARDHLVLSLPYERRDNGVETSWIATLADALSFEENSSAGIYEAPVSNAEKEAALTVGVNDVALPERKSSEGQQPTPRSAHVPAKTKTGWTSRYVNGTSVYQLTANAIGSKAQYILDERGESVSTRSESIDADLPDGIEREQLGEITHQVLTRAVSQNVSTASLRSFDRPLPEILAQSVTASDSRITPAMRTSIQTYLSDRICPQFATSDTWKEIQQAQTQYVEEPIHTVLEIDGIEIETQNRADIVSVQSDGQWVVDELKLTHSSIEQETRKQHRLQVAFYAWLLNQQLPTESSVTARLTYLGESAESAVVSSPIVPVPEWLAGLVGSE</sequence>
<dbReference type="GO" id="GO:0000725">
    <property type="term" value="P:recombinational repair"/>
    <property type="evidence" value="ECO:0007669"/>
    <property type="project" value="TreeGrafter"/>
</dbReference>
<dbReference type="InterPro" id="IPR000212">
    <property type="entry name" value="DNA_helicase_UvrD/REP"/>
</dbReference>
<dbReference type="EMBL" id="RBWW01000003">
    <property type="protein sequence ID" value="RKS75949.1"/>
    <property type="molecule type" value="Genomic_DNA"/>
</dbReference>
<dbReference type="InterPro" id="IPR011604">
    <property type="entry name" value="PDDEXK-like_dom_sf"/>
</dbReference>
<dbReference type="GO" id="GO:0003677">
    <property type="term" value="F:DNA binding"/>
    <property type="evidence" value="ECO:0007669"/>
    <property type="project" value="InterPro"/>
</dbReference>
<dbReference type="Gene3D" id="3.40.50.300">
    <property type="entry name" value="P-loop containing nucleotide triphosphate hydrolases"/>
    <property type="match status" value="3"/>
</dbReference>
<dbReference type="Gene3D" id="1.10.486.10">
    <property type="entry name" value="PCRA, domain 4"/>
    <property type="match status" value="1"/>
</dbReference>
<evidence type="ECO:0000256" key="6">
    <source>
        <dbReference type="SAM" id="MobiDB-lite"/>
    </source>
</evidence>
<feature type="domain" description="UvrD-like helicase ATP-binding" evidence="7">
    <location>
        <begin position="10"/>
        <end position="428"/>
    </location>
</feature>
<evidence type="ECO:0000256" key="4">
    <source>
        <dbReference type="ARBA" id="ARBA00022840"/>
    </source>
</evidence>
<keyword evidence="3 5" id="KW-0347">Helicase</keyword>
<dbReference type="Proteomes" id="UP000268233">
    <property type="component" value="Unassembled WGS sequence"/>
</dbReference>
<evidence type="ECO:0000256" key="5">
    <source>
        <dbReference type="PROSITE-ProRule" id="PRU00560"/>
    </source>
</evidence>
<evidence type="ECO:0000313" key="8">
    <source>
        <dbReference type="EMBL" id="RKS75949.1"/>
    </source>
</evidence>
<dbReference type="InterPro" id="IPR038726">
    <property type="entry name" value="PDDEXK_AddAB-type"/>
</dbReference>
<comment type="caution">
    <text evidence="8">The sequence shown here is derived from an EMBL/GenBank/DDBJ whole genome shotgun (WGS) entry which is preliminary data.</text>
</comment>
<name>A0A495QR36_9EURY</name>
<dbReference type="AlphaFoldDB" id="A0A495QR36"/>
<keyword evidence="2 5" id="KW-0378">Hydrolase</keyword>
<dbReference type="InterPro" id="IPR014016">
    <property type="entry name" value="UvrD-like_ATP-bd"/>
</dbReference>
<feature type="binding site" evidence="5">
    <location>
        <begin position="31"/>
        <end position="38"/>
    </location>
    <ligand>
        <name>ATP</name>
        <dbReference type="ChEBI" id="CHEBI:30616"/>
    </ligand>
</feature>
<accession>A0A495QR36</accession>
<evidence type="ECO:0000259" key="7">
    <source>
        <dbReference type="PROSITE" id="PS51198"/>
    </source>
</evidence>